<dbReference type="Pfam" id="PF01636">
    <property type="entry name" value="APH"/>
    <property type="match status" value="1"/>
</dbReference>
<keyword evidence="2" id="KW-0418">Kinase</keyword>
<dbReference type="InterPro" id="IPR002575">
    <property type="entry name" value="Aminoglycoside_PTrfase"/>
</dbReference>
<dbReference type="GO" id="GO:0004672">
    <property type="term" value="F:protein kinase activity"/>
    <property type="evidence" value="ECO:0007669"/>
    <property type="project" value="InterPro"/>
</dbReference>
<evidence type="ECO:0000259" key="1">
    <source>
        <dbReference type="Pfam" id="PF01636"/>
    </source>
</evidence>
<dbReference type="PANTHER" id="PTHR21310">
    <property type="entry name" value="AMINOGLYCOSIDE PHOSPHOTRANSFERASE-RELATED-RELATED"/>
    <property type="match status" value="1"/>
</dbReference>
<dbReference type="AlphaFoldDB" id="A0A0D7AK82"/>
<sequence>MKELLGWFFYHYVKLQHRHTAAVFGRWSNFTRVKWFPFGLLLKIGRSDVGLEADALRYIRQHTSIPVPRVIASATYGKKAYTLMKRVKGMPLDSVWPDLDDEQRSRVATQLRDVVAQLRQLPPPPHVARGTVGSLHGQAMRDSRISCAYCFGPYSSESEFNDRLIEAADPFMDRGLSEPVREQMRNDHRIVFTHGDLTPRNILIRGDTVMAIVDWEESGWLPEHWELVKARWSPMMERDSGWFEALWEILGREHEADWLVDCELSKYMVGAF</sequence>
<keyword evidence="3" id="KW-1185">Reference proteome</keyword>
<dbReference type="SUPFAM" id="SSF56112">
    <property type="entry name" value="Protein kinase-like (PK-like)"/>
    <property type="match status" value="1"/>
</dbReference>
<dbReference type="InterPro" id="IPR011009">
    <property type="entry name" value="Kinase-like_dom_sf"/>
</dbReference>
<dbReference type="PANTHER" id="PTHR21310:SF58">
    <property type="entry name" value="AMINOGLYCOSIDE PHOSPHOTRANSFERASE DOMAIN-CONTAINING PROTEIN"/>
    <property type="match status" value="1"/>
</dbReference>
<keyword evidence="2" id="KW-0808">Transferase</keyword>
<organism evidence="2 3">
    <name type="scientific">Fistulina hepatica ATCC 64428</name>
    <dbReference type="NCBI Taxonomy" id="1128425"/>
    <lineage>
        <taxon>Eukaryota</taxon>
        <taxon>Fungi</taxon>
        <taxon>Dikarya</taxon>
        <taxon>Basidiomycota</taxon>
        <taxon>Agaricomycotina</taxon>
        <taxon>Agaricomycetes</taxon>
        <taxon>Agaricomycetidae</taxon>
        <taxon>Agaricales</taxon>
        <taxon>Fistulinaceae</taxon>
        <taxon>Fistulina</taxon>
    </lineage>
</organism>
<dbReference type="CDD" id="cd05120">
    <property type="entry name" value="APH_ChoK_like"/>
    <property type="match status" value="1"/>
</dbReference>
<protein>
    <submittedName>
        <fullName evidence="2">Kinase-like protein</fullName>
    </submittedName>
</protein>
<proteinExistence type="predicted"/>
<dbReference type="EMBL" id="KN881649">
    <property type="protein sequence ID" value="KIY51696.1"/>
    <property type="molecule type" value="Genomic_DNA"/>
</dbReference>
<dbReference type="InterPro" id="IPR051678">
    <property type="entry name" value="AGP_Transferase"/>
</dbReference>
<gene>
    <name evidence="2" type="ORF">FISHEDRAFT_36758</name>
</gene>
<dbReference type="OrthoDB" id="5404599at2759"/>
<dbReference type="Gene3D" id="3.90.1200.10">
    <property type="match status" value="1"/>
</dbReference>
<name>A0A0D7AK82_9AGAR</name>
<reference evidence="2 3" key="1">
    <citation type="journal article" date="2015" name="Fungal Genet. Biol.">
        <title>Evolution of novel wood decay mechanisms in Agaricales revealed by the genome sequences of Fistulina hepatica and Cylindrobasidium torrendii.</title>
        <authorList>
            <person name="Floudas D."/>
            <person name="Held B.W."/>
            <person name="Riley R."/>
            <person name="Nagy L.G."/>
            <person name="Koehler G."/>
            <person name="Ransdell A.S."/>
            <person name="Younus H."/>
            <person name="Chow J."/>
            <person name="Chiniquy J."/>
            <person name="Lipzen A."/>
            <person name="Tritt A."/>
            <person name="Sun H."/>
            <person name="Haridas S."/>
            <person name="LaButti K."/>
            <person name="Ohm R.A."/>
            <person name="Kues U."/>
            <person name="Blanchette R.A."/>
            <person name="Grigoriev I.V."/>
            <person name="Minto R.E."/>
            <person name="Hibbett D.S."/>
        </authorList>
    </citation>
    <scope>NUCLEOTIDE SEQUENCE [LARGE SCALE GENOMIC DNA]</scope>
    <source>
        <strain evidence="2 3">ATCC 64428</strain>
    </source>
</reference>
<dbReference type="InterPro" id="IPR008266">
    <property type="entry name" value="Tyr_kinase_AS"/>
</dbReference>
<dbReference type="Proteomes" id="UP000054144">
    <property type="component" value="Unassembled WGS sequence"/>
</dbReference>
<feature type="domain" description="Aminoglycoside phosphotransferase" evidence="1">
    <location>
        <begin position="49"/>
        <end position="251"/>
    </location>
</feature>
<dbReference type="PROSITE" id="PS00109">
    <property type="entry name" value="PROTEIN_KINASE_TYR"/>
    <property type="match status" value="1"/>
</dbReference>
<accession>A0A0D7AK82</accession>
<evidence type="ECO:0000313" key="2">
    <source>
        <dbReference type="EMBL" id="KIY51696.1"/>
    </source>
</evidence>
<evidence type="ECO:0000313" key="3">
    <source>
        <dbReference type="Proteomes" id="UP000054144"/>
    </source>
</evidence>